<accession>A0ABU7RJ30</accession>
<dbReference type="EMBL" id="JAZGLY010000007">
    <property type="protein sequence ID" value="MEE6187971.1"/>
    <property type="molecule type" value="Genomic_DNA"/>
</dbReference>
<name>A0ABU7RJ30_9BACT</name>
<keyword evidence="1" id="KW-0472">Membrane</keyword>
<dbReference type="Pfam" id="PF14014">
    <property type="entry name" value="DUF4230"/>
    <property type="match status" value="1"/>
</dbReference>
<keyword evidence="3" id="KW-1185">Reference proteome</keyword>
<organism evidence="2 3">
    <name type="scientific">Niabella digestorum</name>
    <dbReference type="NCBI Taxonomy" id="3117701"/>
    <lineage>
        <taxon>Bacteria</taxon>
        <taxon>Pseudomonadati</taxon>
        <taxon>Bacteroidota</taxon>
        <taxon>Chitinophagia</taxon>
        <taxon>Chitinophagales</taxon>
        <taxon>Chitinophagaceae</taxon>
        <taxon>Niabella</taxon>
    </lineage>
</organism>
<keyword evidence="1" id="KW-0812">Transmembrane</keyword>
<evidence type="ECO:0000256" key="1">
    <source>
        <dbReference type="SAM" id="Phobius"/>
    </source>
</evidence>
<proteinExistence type="predicted"/>
<sequence>MAPRPSWFFVGFLILIIAVLAFLMGKGRASKTVDSMVMNNVLIQQIAELSSLEVRGNASIKSTNIADDGSLTDYLKKVFIERTVNITVPYVAKYGIDLNNQKITIEEENKQVYIVLPHPKLLSYELRLDKANAVSRKGLFESDNEEAYNKVMQKLYAQTREQLEKNTTFREQSKEKIRKIINDYYAPLNMKVHISFSDEIKSKVLEQTPQ</sequence>
<comment type="caution">
    <text evidence="2">The sequence shown here is derived from an EMBL/GenBank/DDBJ whole genome shotgun (WGS) entry which is preliminary data.</text>
</comment>
<dbReference type="Proteomes" id="UP001357452">
    <property type="component" value="Unassembled WGS sequence"/>
</dbReference>
<evidence type="ECO:0000313" key="3">
    <source>
        <dbReference type="Proteomes" id="UP001357452"/>
    </source>
</evidence>
<feature type="transmembrane region" description="Helical" evidence="1">
    <location>
        <begin position="6"/>
        <end position="25"/>
    </location>
</feature>
<gene>
    <name evidence="2" type="ORF">V2H41_11870</name>
</gene>
<dbReference type="InterPro" id="IPR025324">
    <property type="entry name" value="DUF4230"/>
</dbReference>
<keyword evidence="1" id="KW-1133">Transmembrane helix</keyword>
<evidence type="ECO:0000313" key="2">
    <source>
        <dbReference type="EMBL" id="MEE6187971.1"/>
    </source>
</evidence>
<reference evidence="2 3" key="1">
    <citation type="submission" date="2024-01" db="EMBL/GenBank/DDBJ databases">
        <title>Niabella digestum sp. nov., isolated from waste digestion system.</title>
        <authorList>
            <person name="Zhang L."/>
        </authorList>
    </citation>
    <scope>NUCLEOTIDE SEQUENCE [LARGE SCALE GENOMIC DNA]</scope>
    <source>
        <strain evidence="2 3">A18</strain>
    </source>
</reference>
<dbReference type="RefSeq" id="WP_330975376.1">
    <property type="nucleotide sequence ID" value="NZ_JAZGLY010000007.1"/>
</dbReference>
<protein>
    <submittedName>
        <fullName evidence="2">DUF4230 domain-containing protein</fullName>
    </submittedName>
</protein>